<sequence length="1131" mass="130080">MSSFPAFKRVQEDGNSKREVEKDDRIVGGLFPSAVLRGAQTSTDNNSSGLAGFNFSFDSQTTLNPETLRSTVKLPEKVLAEFSSEDEIDDRKLDQNQSSSSKSARKRDKSSKKRKRRDRKRYDSVEAVGNFPAEVRPKPKRVKQPEVQKKEDEYIRRNAKFVFLSEANVPPEEAFCLDEKPDAINLTFDSTYWKSIPKFQNPPRWMLGAVKRKWRKKADPRYFHESQELKVMRSSLVMHPPPTPDIVPFGRNYLPLPEDEPDILVPEDDLSGLYDTQRATTASFNEKLRLNPQDIQLWLDFLRFQDEYMRHGFAKSDEKTKISHTGLQERKIAILEKAIEQNPASIELKLRRLAMCEDVWDRERLTSEWGKFAFDHPNDASIWREYLSFLQSNFATFSFSKIGKAYQKFLTLSQTISQGTFYSHKAHPHHDVHVVYFIYFLSSFWLQSGYQEKAVALQQAWLELNLRFPSKLNTSIPLKDALVFMEPFWDSGVPRFGEKNAPGWNTVTDHPSSASRNAESVVENIEQTEDALAQSSVTPVELWLKLEQLRQEHYLVPYHGSEEVIDFERTVLFDDISPYLYRIPTKPEAAQVLFSAVINCLSLLHCAMPRLYSTNSSAFKSLLPSALEAPFTSFFANWTESHYSPLSADSYARALFHPFQTTWSGGDQLIGGAIEQSLNSFKGLPRAFLCVCWLQHHIHKLTQQTTDKRPALAKELRSLAKSLLKQPENRNNLLVWEWYALAEGQLQGNSAATVRILQTVLSSTQVQPDDVLLGRVVRFYVESLLETLTQHRNPISVSAQRKACLILAQFAEGVRLDVSQENELSQAQILKYRIVFQKKLKEAKEMDNSDTSFLVALGSRYCNTAICAALFEYLISGFEAAFELVSEVQNDQKKEQEGSKAVDFDLVKERNEMDFEILTEFLCRLALYHQRQASLSSSRLREILLSGLKDFPHSPQLLYAFISTEISAFISGRLRGYFDQVLEESTTEVPWMFAIFSEYERKYRLWKNLNNARMTDLVTDVEVSTYRDTGMSHKLRSLFERAVESRVGRHSPLLWRLYLRFETEEDNLRNAEGVYYRALQSCPSAKALYVDAIKCFPQRTQEILDLMTEKEIRVLTLFDEVELLMSSKSAA</sequence>
<accession>A0A1D1UW30</accession>
<dbReference type="SMART" id="SM00386">
    <property type="entry name" value="HAT"/>
    <property type="match status" value="4"/>
</dbReference>
<protein>
    <submittedName>
        <fullName evidence="5">Uncharacterized protein</fullName>
    </submittedName>
</protein>
<reference evidence="5 6" key="1">
    <citation type="journal article" date="2016" name="Nat. Commun.">
        <title>Extremotolerant tardigrade genome and improved radiotolerance of human cultured cells by tardigrade-unique protein.</title>
        <authorList>
            <person name="Hashimoto T."/>
            <person name="Horikawa D.D."/>
            <person name="Saito Y."/>
            <person name="Kuwahara H."/>
            <person name="Kozuka-Hata H."/>
            <person name="Shin-I T."/>
            <person name="Minakuchi Y."/>
            <person name="Ohishi K."/>
            <person name="Motoyama A."/>
            <person name="Aizu T."/>
            <person name="Enomoto A."/>
            <person name="Kondo K."/>
            <person name="Tanaka S."/>
            <person name="Hara Y."/>
            <person name="Koshikawa S."/>
            <person name="Sagara H."/>
            <person name="Miura T."/>
            <person name="Yokobori S."/>
            <person name="Miyagawa K."/>
            <person name="Suzuki Y."/>
            <person name="Kubo T."/>
            <person name="Oyama M."/>
            <person name="Kohara Y."/>
            <person name="Fujiyama A."/>
            <person name="Arakawa K."/>
            <person name="Katayama T."/>
            <person name="Toyoda A."/>
            <person name="Kunieda T."/>
        </authorList>
    </citation>
    <scope>NUCLEOTIDE SEQUENCE [LARGE SCALE GENOMIC DNA]</scope>
    <source>
        <strain evidence="5 6">YOKOZUNA-1</strain>
    </source>
</reference>
<evidence type="ECO:0000313" key="5">
    <source>
        <dbReference type="EMBL" id="GAU92750.1"/>
    </source>
</evidence>
<dbReference type="AlphaFoldDB" id="A0A1D1UW30"/>
<evidence type="ECO:0000256" key="3">
    <source>
        <dbReference type="ARBA" id="ARBA00023242"/>
    </source>
</evidence>
<feature type="compositionally biased region" description="Basic residues" evidence="4">
    <location>
        <begin position="103"/>
        <end position="119"/>
    </location>
</feature>
<dbReference type="InterPro" id="IPR003107">
    <property type="entry name" value="HAT"/>
</dbReference>
<comment type="subcellular location">
    <subcellularLocation>
        <location evidence="1">Nucleus</location>
    </subcellularLocation>
</comment>
<dbReference type="GO" id="GO:0031048">
    <property type="term" value="P:regulatory ncRNA-mediated heterochromatin formation"/>
    <property type="evidence" value="ECO:0007669"/>
    <property type="project" value="TreeGrafter"/>
</dbReference>
<feature type="region of interest" description="Disordered" evidence="4">
    <location>
        <begin position="1"/>
        <end position="24"/>
    </location>
</feature>
<dbReference type="Pfam" id="PF08424">
    <property type="entry name" value="NRDE-2"/>
    <property type="match status" value="1"/>
</dbReference>
<dbReference type="GO" id="GO:0071013">
    <property type="term" value="C:catalytic step 2 spliceosome"/>
    <property type="evidence" value="ECO:0007669"/>
    <property type="project" value="TreeGrafter"/>
</dbReference>
<dbReference type="GO" id="GO:0006396">
    <property type="term" value="P:RNA processing"/>
    <property type="evidence" value="ECO:0007669"/>
    <property type="project" value="InterPro"/>
</dbReference>
<keyword evidence="6" id="KW-1185">Reference proteome</keyword>
<name>A0A1D1UW30_RAMVA</name>
<evidence type="ECO:0000256" key="4">
    <source>
        <dbReference type="SAM" id="MobiDB-lite"/>
    </source>
</evidence>
<organism evidence="5 6">
    <name type="scientific">Ramazzottius varieornatus</name>
    <name type="common">Water bear</name>
    <name type="synonym">Tardigrade</name>
    <dbReference type="NCBI Taxonomy" id="947166"/>
    <lineage>
        <taxon>Eukaryota</taxon>
        <taxon>Metazoa</taxon>
        <taxon>Ecdysozoa</taxon>
        <taxon>Tardigrada</taxon>
        <taxon>Eutardigrada</taxon>
        <taxon>Parachela</taxon>
        <taxon>Hypsibioidea</taxon>
        <taxon>Ramazzottiidae</taxon>
        <taxon>Ramazzottius</taxon>
    </lineage>
</organism>
<dbReference type="GO" id="GO:1902369">
    <property type="term" value="P:negative regulation of RNA catabolic process"/>
    <property type="evidence" value="ECO:0007669"/>
    <property type="project" value="TreeGrafter"/>
</dbReference>
<evidence type="ECO:0000313" key="6">
    <source>
        <dbReference type="Proteomes" id="UP000186922"/>
    </source>
</evidence>
<dbReference type="InterPro" id="IPR013633">
    <property type="entry name" value="NRDE-2"/>
</dbReference>
<dbReference type="Proteomes" id="UP000186922">
    <property type="component" value="Unassembled WGS sequence"/>
</dbReference>
<gene>
    <name evidence="5" type="primary">RvY_04793-1</name>
    <name evidence="5" type="synonym">RvY_04793.1</name>
    <name evidence="5" type="ORF">RvY_04793</name>
</gene>
<dbReference type="PANTHER" id="PTHR13471:SF0">
    <property type="entry name" value="NUCLEAR EXOSOME REGULATOR NRDE2"/>
    <property type="match status" value="1"/>
</dbReference>
<dbReference type="SUPFAM" id="SSF48452">
    <property type="entry name" value="TPR-like"/>
    <property type="match status" value="1"/>
</dbReference>
<proteinExistence type="inferred from homology"/>
<dbReference type="STRING" id="947166.A0A1D1UW30"/>
<comment type="caution">
    <text evidence="5">The sequence shown here is derived from an EMBL/GenBank/DDBJ whole genome shotgun (WGS) entry which is preliminary data.</text>
</comment>
<comment type="similarity">
    <text evidence="2">Belongs to the NRDE2 family.</text>
</comment>
<evidence type="ECO:0000256" key="1">
    <source>
        <dbReference type="ARBA" id="ARBA00004123"/>
    </source>
</evidence>
<feature type="region of interest" description="Disordered" evidence="4">
    <location>
        <begin position="84"/>
        <end position="127"/>
    </location>
</feature>
<dbReference type="InterPro" id="IPR011990">
    <property type="entry name" value="TPR-like_helical_dom_sf"/>
</dbReference>
<keyword evidence="3" id="KW-0539">Nucleus</keyword>
<dbReference type="PANTHER" id="PTHR13471">
    <property type="entry name" value="TETRATRICOPEPTIDE-LIKE HELICAL"/>
    <property type="match status" value="1"/>
</dbReference>
<dbReference type="OrthoDB" id="297219at2759"/>
<dbReference type="EMBL" id="BDGG01000002">
    <property type="protein sequence ID" value="GAU92750.1"/>
    <property type="molecule type" value="Genomic_DNA"/>
</dbReference>
<evidence type="ECO:0000256" key="2">
    <source>
        <dbReference type="ARBA" id="ARBA00009265"/>
    </source>
</evidence>
<dbReference type="Gene3D" id="1.25.40.10">
    <property type="entry name" value="Tetratricopeptide repeat domain"/>
    <property type="match status" value="2"/>
</dbReference>
<feature type="compositionally biased region" description="Basic and acidic residues" evidence="4">
    <location>
        <begin position="9"/>
        <end position="24"/>
    </location>
</feature>